<dbReference type="InterPro" id="IPR014825">
    <property type="entry name" value="DNA_alkylation"/>
</dbReference>
<dbReference type="PANTHER" id="PTHR34070:SF1">
    <property type="entry name" value="DNA ALKYLATION REPAIR PROTEIN"/>
    <property type="match status" value="1"/>
</dbReference>
<comment type="caution">
    <text evidence="1">The sequence shown here is derived from an EMBL/GenBank/DDBJ whole genome shotgun (WGS) entry which is preliminary data.</text>
</comment>
<sequence length="224" mass="26534">MNIREELFVLRDISYADFQAKLTPNIPRDLFIGVRIPEARKLAKRIIGDPETSKFLRDLPHRYYDENILHGLIVSEIKDYDTCVVAVDEFLPYIDNWAVCDIMSPKIFKKNKIILLEKIKEWSKSEEEYICRFGLEMLMSHFLDDDFKPEYLEIPLSVNNDEYYVKMMIAWFFATALAKQWDATIKRIEGQELDTWTHNKAIQKARESKRITPKQKDYLKSLKG</sequence>
<dbReference type="InterPro" id="IPR016024">
    <property type="entry name" value="ARM-type_fold"/>
</dbReference>
<protein>
    <submittedName>
        <fullName evidence="1">DNA alkylation repair protein</fullName>
    </submittedName>
</protein>
<accession>A0A943XTF0</accession>
<evidence type="ECO:0000313" key="1">
    <source>
        <dbReference type="EMBL" id="MBS6534749.1"/>
    </source>
</evidence>
<dbReference type="RefSeq" id="WP_341459491.1">
    <property type="nucleotide sequence ID" value="NZ_JAGZZP010000004.1"/>
</dbReference>
<dbReference type="SUPFAM" id="SSF48371">
    <property type="entry name" value="ARM repeat"/>
    <property type="match status" value="1"/>
</dbReference>
<dbReference type="Proteomes" id="UP000748991">
    <property type="component" value="Unassembled WGS sequence"/>
</dbReference>
<proteinExistence type="predicted"/>
<dbReference type="EMBL" id="JAGZZP010000004">
    <property type="protein sequence ID" value="MBS6534749.1"/>
    <property type="molecule type" value="Genomic_DNA"/>
</dbReference>
<name>A0A943XTF0_9FIRM</name>
<dbReference type="Gene3D" id="1.25.10.90">
    <property type="match status" value="1"/>
</dbReference>
<evidence type="ECO:0000313" key="2">
    <source>
        <dbReference type="Proteomes" id="UP000748991"/>
    </source>
</evidence>
<organism evidence="1 2">
    <name type="scientific">Peptoniphilus harei</name>
    <dbReference type="NCBI Taxonomy" id="54005"/>
    <lineage>
        <taxon>Bacteria</taxon>
        <taxon>Bacillati</taxon>
        <taxon>Bacillota</taxon>
        <taxon>Tissierellia</taxon>
        <taxon>Tissierellales</taxon>
        <taxon>Peptoniphilaceae</taxon>
        <taxon>Peptoniphilus</taxon>
    </lineage>
</organism>
<reference evidence="1" key="1">
    <citation type="submission" date="2021-02" db="EMBL/GenBank/DDBJ databases">
        <title>Infant gut strain persistence is associated with maternal origin, phylogeny, and functional potential including surface adhesion and iron acquisition.</title>
        <authorList>
            <person name="Lou Y.C."/>
        </authorList>
    </citation>
    <scope>NUCLEOTIDE SEQUENCE</scope>
    <source>
        <strain evidence="1">L3_060_052G1_dasL3_060_052G1_concoct_1</strain>
    </source>
</reference>
<gene>
    <name evidence="1" type="ORF">KH327_02855</name>
</gene>
<dbReference type="CDD" id="cd06561">
    <property type="entry name" value="AlkD_like"/>
    <property type="match status" value="1"/>
</dbReference>
<dbReference type="PANTHER" id="PTHR34070">
    <property type="entry name" value="ARMADILLO-TYPE FOLD"/>
    <property type="match status" value="1"/>
</dbReference>
<dbReference type="AlphaFoldDB" id="A0A943XTF0"/>
<dbReference type="Pfam" id="PF08713">
    <property type="entry name" value="DNA_alkylation"/>
    <property type="match status" value="1"/>
</dbReference>